<dbReference type="Gene3D" id="2.30.42.10">
    <property type="match status" value="1"/>
</dbReference>
<dbReference type="AlphaFoldDB" id="A0A074Z8S4"/>
<dbReference type="PANTHER" id="PTHR12259:SF1">
    <property type="entry name" value="GH21964P"/>
    <property type="match status" value="1"/>
</dbReference>
<dbReference type="EMBL" id="KL596846">
    <property type="protein sequence ID" value="KER23533.1"/>
    <property type="molecule type" value="Genomic_DNA"/>
</dbReference>
<dbReference type="PROSITE" id="PS50106">
    <property type="entry name" value="PDZ"/>
    <property type="match status" value="1"/>
</dbReference>
<reference evidence="4 5" key="1">
    <citation type="submission" date="2013-11" db="EMBL/GenBank/DDBJ databases">
        <title>Opisthorchis viverrini - life in the bile duct.</title>
        <authorList>
            <person name="Young N.D."/>
            <person name="Nagarajan N."/>
            <person name="Lin S.J."/>
            <person name="Korhonen P.K."/>
            <person name="Jex A.R."/>
            <person name="Hall R.S."/>
            <person name="Safavi-Hemami H."/>
            <person name="Kaewkong W."/>
            <person name="Bertrand D."/>
            <person name="Gao S."/>
            <person name="Seet Q."/>
            <person name="Wongkham S."/>
            <person name="Teh B.T."/>
            <person name="Wongkham C."/>
            <person name="Intapan P.M."/>
            <person name="Maleewong W."/>
            <person name="Yang X."/>
            <person name="Hu M."/>
            <person name="Wang Z."/>
            <person name="Hofmann A."/>
            <person name="Sternberg P.W."/>
            <person name="Tan P."/>
            <person name="Wang J."/>
            <person name="Gasser R.B."/>
        </authorList>
    </citation>
    <scope>NUCLEOTIDE SEQUENCE [LARGE SCALE GENOMIC DNA]</scope>
</reference>
<evidence type="ECO:0000259" key="3">
    <source>
        <dbReference type="PROSITE" id="PS50106"/>
    </source>
</evidence>
<dbReference type="CTD" id="20322791"/>
<proteinExistence type="inferred from homology"/>
<dbReference type="RefSeq" id="XP_009172731.1">
    <property type="nucleotide sequence ID" value="XM_009174467.1"/>
</dbReference>
<dbReference type="Pfam" id="PF25083">
    <property type="entry name" value="GIPC1_GH1"/>
    <property type="match status" value="1"/>
</dbReference>
<dbReference type="STRING" id="6198.A0A074Z8S4"/>
<gene>
    <name evidence="4" type="ORF">T265_08612</name>
</gene>
<dbReference type="OrthoDB" id="6509831at2759"/>
<dbReference type="SMART" id="SM00228">
    <property type="entry name" value="PDZ"/>
    <property type="match status" value="1"/>
</dbReference>
<name>A0A074Z8S4_OPIVI</name>
<dbReference type="InterPro" id="IPR017379">
    <property type="entry name" value="GIPC1/2/3"/>
</dbReference>
<keyword evidence="5" id="KW-1185">Reference proteome</keyword>
<dbReference type="GeneID" id="20322791"/>
<feature type="region of interest" description="Disordered" evidence="2">
    <location>
        <begin position="50"/>
        <end position="75"/>
    </location>
</feature>
<dbReference type="Proteomes" id="UP000054324">
    <property type="component" value="Unassembled WGS sequence"/>
</dbReference>
<dbReference type="InterPro" id="IPR056814">
    <property type="entry name" value="GIPC1-3_GH1"/>
</dbReference>
<dbReference type="InterPro" id="IPR036034">
    <property type="entry name" value="PDZ_sf"/>
</dbReference>
<dbReference type="SUPFAM" id="SSF50156">
    <property type="entry name" value="PDZ domain-like"/>
    <property type="match status" value="1"/>
</dbReference>
<sequence length="376" mass="42696">MFVIDYYYTLQVSDYLRISSDEQKLTVFTQNYSKPSFNVMSRIPNRDWRRRVRNGTHTASSTATNGEDEQPSNTEDVSPNYRFYCQLAHGSPTGIIEGFRTVRELHAKIAECFDLDVSDIMYCTLNTHKVDVDKVIGHEIGINDFLFAHVRGQPKEITIRKESDSFGMTVSDTGCGVVFIKRIQPGGQMAHKSDCCGGMILVGDQIERINNISFIGRRHYEVAAYMRSIPVGNNYVLRIVSPLKSPIYALNSRYSSNCYANYFGSGKRTIRLHTNGGIREHMVIGQELENIQRVNSLLGYTLGFEDDRLACLIYTTAIQSETPRALADALCQEQLMFSIPSGVLYEAWNLVNQPYTTVAEPMDNLYSLAWRLKRRP</sequence>
<dbReference type="InterPro" id="IPR055349">
    <property type="entry name" value="GH2_GIPC"/>
</dbReference>
<evidence type="ECO:0000256" key="2">
    <source>
        <dbReference type="SAM" id="MobiDB-lite"/>
    </source>
</evidence>
<feature type="compositionally biased region" description="Polar residues" evidence="2">
    <location>
        <begin position="55"/>
        <end position="75"/>
    </location>
</feature>
<comment type="similarity">
    <text evidence="1">Belongs to the GIPC family.</text>
</comment>
<feature type="domain" description="PDZ" evidence="3">
    <location>
        <begin position="156"/>
        <end position="228"/>
    </location>
</feature>
<dbReference type="Pfam" id="PF00595">
    <property type="entry name" value="PDZ"/>
    <property type="match status" value="1"/>
</dbReference>
<protein>
    <recommendedName>
        <fullName evidence="3">PDZ domain-containing protein</fullName>
    </recommendedName>
</protein>
<organism evidence="4 5">
    <name type="scientific">Opisthorchis viverrini</name>
    <name type="common">Southeast Asian liver fluke</name>
    <dbReference type="NCBI Taxonomy" id="6198"/>
    <lineage>
        <taxon>Eukaryota</taxon>
        <taxon>Metazoa</taxon>
        <taxon>Spiralia</taxon>
        <taxon>Lophotrochozoa</taxon>
        <taxon>Platyhelminthes</taxon>
        <taxon>Trematoda</taxon>
        <taxon>Digenea</taxon>
        <taxon>Opisthorchiida</taxon>
        <taxon>Opisthorchiata</taxon>
        <taxon>Opisthorchiidae</taxon>
        <taxon>Opisthorchis</taxon>
    </lineage>
</organism>
<dbReference type="Pfam" id="PF25082">
    <property type="entry name" value="GIPC1_GH2"/>
    <property type="match status" value="1"/>
</dbReference>
<dbReference type="PANTHER" id="PTHR12259">
    <property type="entry name" value="RGS-GAIP INTERACTING PROTEIN GIPC"/>
    <property type="match status" value="1"/>
</dbReference>
<dbReference type="InterPro" id="IPR001478">
    <property type="entry name" value="PDZ"/>
</dbReference>
<evidence type="ECO:0000313" key="5">
    <source>
        <dbReference type="Proteomes" id="UP000054324"/>
    </source>
</evidence>
<evidence type="ECO:0000256" key="1">
    <source>
        <dbReference type="ARBA" id="ARBA00009011"/>
    </source>
</evidence>
<evidence type="ECO:0000313" key="4">
    <source>
        <dbReference type="EMBL" id="KER23533.1"/>
    </source>
</evidence>
<dbReference type="KEGG" id="ovi:T265_08612"/>
<accession>A0A074Z8S4</accession>